<evidence type="ECO:0000256" key="2">
    <source>
        <dbReference type="ARBA" id="ARBA00022737"/>
    </source>
</evidence>
<accession>A0A1C7N708</accession>
<dbReference type="Gene3D" id="3.30.160.60">
    <property type="entry name" value="Classic Zinc Finger"/>
    <property type="match status" value="1"/>
</dbReference>
<evidence type="ECO:0000313" key="8">
    <source>
        <dbReference type="EMBL" id="OBZ84436.1"/>
    </source>
</evidence>
<evidence type="ECO:0000313" key="9">
    <source>
        <dbReference type="Proteomes" id="UP000093000"/>
    </source>
</evidence>
<gene>
    <name evidence="8" type="ORF">A0J61_07511</name>
</gene>
<organism evidence="8 9">
    <name type="scientific">Choanephora cucurbitarum</name>
    <dbReference type="NCBI Taxonomy" id="101091"/>
    <lineage>
        <taxon>Eukaryota</taxon>
        <taxon>Fungi</taxon>
        <taxon>Fungi incertae sedis</taxon>
        <taxon>Mucoromycota</taxon>
        <taxon>Mucoromycotina</taxon>
        <taxon>Mucoromycetes</taxon>
        <taxon>Mucorales</taxon>
        <taxon>Mucorineae</taxon>
        <taxon>Choanephoraceae</taxon>
        <taxon>Choanephoroideae</taxon>
        <taxon>Choanephora</taxon>
    </lineage>
</organism>
<evidence type="ECO:0000256" key="4">
    <source>
        <dbReference type="ARBA" id="ARBA00022833"/>
    </source>
</evidence>
<dbReference type="FunFam" id="3.30.160.60:FF:000072">
    <property type="entry name" value="zinc finger protein 143 isoform X1"/>
    <property type="match status" value="1"/>
</dbReference>
<dbReference type="PROSITE" id="PS00028">
    <property type="entry name" value="ZINC_FINGER_C2H2_1"/>
    <property type="match status" value="1"/>
</dbReference>
<sequence length="264" mass="30404">MTTNYPQEETQRYVNPNSLSQQESYDYHHFLKRQDPYQRRFSYTSMLSDADPCYLPAVSNSSPSSNHSEDYPSQQHTPPPTSSNPSGMQSFMDYVDLQSKPPVNQQSIYHPTMPYYEAHSKNLLNYDEHYSHRNAMIQMSSQQQQQQNGFSSMCSTPTPHHLSMKQERPMTPVSPPLKDENAAQQSSTIPDKLKRVPRSRGRRVSNVPGCGTRMFTCKADGCGKVFKRSEHLKRHIRSIHTLEKRKLELFYASDLVTHHASFSL</sequence>
<dbReference type="Pfam" id="PF00096">
    <property type="entry name" value="zf-C2H2"/>
    <property type="match status" value="1"/>
</dbReference>
<dbReference type="InParanoid" id="A0A1C7N708"/>
<dbReference type="Proteomes" id="UP000093000">
    <property type="component" value="Unassembled WGS sequence"/>
</dbReference>
<evidence type="ECO:0000256" key="6">
    <source>
        <dbReference type="SAM" id="MobiDB-lite"/>
    </source>
</evidence>
<evidence type="ECO:0000256" key="3">
    <source>
        <dbReference type="ARBA" id="ARBA00022771"/>
    </source>
</evidence>
<proteinExistence type="predicted"/>
<keyword evidence="3 5" id="KW-0863">Zinc-finger</keyword>
<evidence type="ECO:0000259" key="7">
    <source>
        <dbReference type="PROSITE" id="PS50157"/>
    </source>
</evidence>
<dbReference type="InterPro" id="IPR036236">
    <property type="entry name" value="Znf_C2H2_sf"/>
</dbReference>
<dbReference type="AlphaFoldDB" id="A0A1C7N708"/>
<feature type="region of interest" description="Disordered" evidence="6">
    <location>
        <begin position="57"/>
        <end position="90"/>
    </location>
</feature>
<feature type="compositionally biased region" description="Low complexity" evidence="6">
    <location>
        <begin position="59"/>
        <end position="76"/>
    </location>
</feature>
<feature type="region of interest" description="Disordered" evidence="6">
    <location>
        <begin position="1"/>
        <end position="27"/>
    </location>
</feature>
<feature type="domain" description="C2H2-type" evidence="7">
    <location>
        <begin position="215"/>
        <end position="245"/>
    </location>
</feature>
<dbReference type="EMBL" id="LUGH01000510">
    <property type="protein sequence ID" value="OBZ84436.1"/>
    <property type="molecule type" value="Genomic_DNA"/>
</dbReference>
<evidence type="ECO:0000256" key="5">
    <source>
        <dbReference type="PROSITE-ProRule" id="PRU00042"/>
    </source>
</evidence>
<dbReference type="GO" id="GO:0008270">
    <property type="term" value="F:zinc ion binding"/>
    <property type="evidence" value="ECO:0007669"/>
    <property type="project" value="UniProtKB-KW"/>
</dbReference>
<feature type="region of interest" description="Disordered" evidence="6">
    <location>
        <begin position="142"/>
        <end position="207"/>
    </location>
</feature>
<feature type="compositionally biased region" description="Polar residues" evidence="6">
    <location>
        <begin position="148"/>
        <end position="158"/>
    </location>
</feature>
<feature type="compositionally biased region" description="Polar residues" evidence="6">
    <location>
        <begin position="1"/>
        <end position="24"/>
    </location>
</feature>
<comment type="caution">
    <text evidence="8">The sequence shown here is derived from an EMBL/GenBank/DDBJ whole genome shotgun (WGS) entry which is preliminary data.</text>
</comment>
<dbReference type="SMART" id="SM00355">
    <property type="entry name" value="ZnF_C2H2"/>
    <property type="match status" value="1"/>
</dbReference>
<evidence type="ECO:0000256" key="1">
    <source>
        <dbReference type="ARBA" id="ARBA00022723"/>
    </source>
</evidence>
<dbReference type="GO" id="GO:0000981">
    <property type="term" value="F:DNA-binding transcription factor activity, RNA polymerase II-specific"/>
    <property type="evidence" value="ECO:0007669"/>
    <property type="project" value="UniProtKB-ARBA"/>
</dbReference>
<keyword evidence="4" id="KW-0862">Zinc</keyword>
<dbReference type="SUPFAM" id="SSF57667">
    <property type="entry name" value="beta-beta-alpha zinc fingers"/>
    <property type="match status" value="1"/>
</dbReference>
<dbReference type="PROSITE" id="PS50157">
    <property type="entry name" value="ZINC_FINGER_C2H2_2"/>
    <property type="match status" value="1"/>
</dbReference>
<protein>
    <recommendedName>
        <fullName evidence="7">C2H2-type domain-containing protein</fullName>
    </recommendedName>
</protein>
<reference evidence="8 9" key="1">
    <citation type="submission" date="2016-03" db="EMBL/GenBank/DDBJ databases">
        <title>Choanephora cucurbitarum.</title>
        <authorList>
            <person name="Min B."/>
            <person name="Park H."/>
            <person name="Park J.-H."/>
            <person name="Shin H.-D."/>
            <person name="Choi I.-G."/>
        </authorList>
    </citation>
    <scope>NUCLEOTIDE SEQUENCE [LARGE SCALE GENOMIC DNA]</scope>
    <source>
        <strain evidence="8 9">KUS-F28377</strain>
    </source>
</reference>
<keyword evidence="9" id="KW-1185">Reference proteome</keyword>
<name>A0A1C7N708_9FUNG</name>
<keyword evidence="1" id="KW-0479">Metal-binding</keyword>
<keyword evidence="2" id="KW-0677">Repeat</keyword>
<dbReference type="OrthoDB" id="6365676at2759"/>
<dbReference type="InterPro" id="IPR013087">
    <property type="entry name" value="Znf_C2H2_type"/>
</dbReference>
<dbReference type="GO" id="GO:0000978">
    <property type="term" value="F:RNA polymerase II cis-regulatory region sequence-specific DNA binding"/>
    <property type="evidence" value="ECO:0007669"/>
    <property type="project" value="UniProtKB-ARBA"/>
</dbReference>